<name>A0A250IHW5_9BACT</name>
<organism evidence="1 2">
    <name type="scientific">Melittangium boletus DSM 14713</name>
    <dbReference type="NCBI Taxonomy" id="1294270"/>
    <lineage>
        <taxon>Bacteria</taxon>
        <taxon>Pseudomonadati</taxon>
        <taxon>Myxococcota</taxon>
        <taxon>Myxococcia</taxon>
        <taxon>Myxococcales</taxon>
        <taxon>Cystobacterineae</taxon>
        <taxon>Archangiaceae</taxon>
        <taxon>Melittangium</taxon>
    </lineage>
</organism>
<evidence type="ECO:0000313" key="1">
    <source>
        <dbReference type="EMBL" id="ATB30751.1"/>
    </source>
</evidence>
<dbReference type="OrthoDB" id="5523920at2"/>
<dbReference type="PROSITE" id="PS51257">
    <property type="entry name" value="PROKAR_LIPOPROTEIN"/>
    <property type="match status" value="1"/>
</dbReference>
<dbReference type="KEGG" id="mbd:MEBOL_004213"/>
<gene>
    <name evidence="1" type="ORF">MEBOL_004213</name>
</gene>
<dbReference type="RefSeq" id="WP_157775322.1">
    <property type="nucleotide sequence ID" value="NZ_CP022163.1"/>
</dbReference>
<reference evidence="1 2" key="1">
    <citation type="submission" date="2017-06" db="EMBL/GenBank/DDBJ databases">
        <authorList>
            <person name="Kim H.J."/>
            <person name="Triplett B.A."/>
        </authorList>
    </citation>
    <scope>NUCLEOTIDE SEQUENCE [LARGE SCALE GENOMIC DNA]</scope>
    <source>
        <strain evidence="1 2">DSM 14713</strain>
    </source>
</reference>
<proteinExistence type="predicted"/>
<dbReference type="EMBL" id="CP022163">
    <property type="protein sequence ID" value="ATB30751.1"/>
    <property type="molecule type" value="Genomic_DNA"/>
</dbReference>
<accession>A0A250IHW5</accession>
<dbReference type="Proteomes" id="UP000217289">
    <property type="component" value="Chromosome"/>
</dbReference>
<dbReference type="AlphaFoldDB" id="A0A250IHW5"/>
<keyword evidence="2" id="KW-1185">Reference proteome</keyword>
<protein>
    <recommendedName>
        <fullName evidence="3">Lipoprotein</fullName>
    </recommendedName>
</protein>
<sequence length="130" mass="13352">MKNWSLCLGLALALCGCGGDGVSGTWKGDLSGWAITAEVTQTTESAGTLYLSGTLSTNKPACFNNGTLSGTFVNNSSLSFISSASGSASSTTILKIDGEVSGETLTGYFESTSLSSECNVERTAIKLTRQ</sequence>
<evidence type="ECO:0000313" key="2">
    <source>
        <dbReference type="Proteomes" id="UP000217289"/>
    </source>
</evidence>
<evidence type="ECO:0008006" key="3">
    <source>
        <dbReference type="Google" id="ProtNLM"/>
    </source>
</evidence>